<evidence type="ECO:0000256" key="4">
    <source>
        <dbReference type="SAM" id="Phobius"/>
    </source>
</evidence>
<evidence type="ECO:0000259" key="5">
    <source>
        <dbReference type="SMART" id="SM00672"/>
    </source>
</evidence>
<reference evidence="6" key="1">
    <citation type="submission" date="2023-03" db="EMBL/GenBank/DDBJ databases">
        <title>Massive genome expansion in bonnet fungi (Mycena s.s.) driven by repeated elements and novel gene families across ecological guilds.</title>
        <authorList>
            <consortium name="Lawrence Berkeley National Laboratory"/>
            <person name="Harder C.B."/>
            <person name="Miyauchi S."/>
            <person name="Viragh M."/>
            <person name="Kuo A."/>
            <person name="Thoen E."/>
            <person name="Andreopoulos B."/>
            <person name="Lu D."/>
            <person name="Skrede I."/>
            <person name="Drula E."/>
            <person name="Henrissat B."/>
            <person name="Morin E."/>
            <person name="Kohler A."/>
            <person name="Barry K."/>
            <person name="LaButti K."/>
            <person name="Morin E."/>
            <person name="Salamov A."/>
            <person name="Lipzen A."/>
            <person name="Mereny Z."/>
            <person name="Hegedus B."/>
            <person name="Baldrian P."/>
            <person name="Stursova M."/>
            <person name="Weitz H."/>
            <person name="Taylor A."/>
            <person name="Grigoriev I.V."/>
            <person name="Nagy L.G."/>
            <person name="Martin F."/>
            <person name="Kauserud H."/>
        </authorList>
    </citation>
    <scope>NUCLEOTIDE SEQUENCE</scope>
    <source>
        <strain evidence="6">9284</strain>
    </source>
</reference>
<feature type="domain" description="Glycosyl transferase CAP10" evidence="5">
    <location>
        <begin position="332"/>
        <end position="575"/>
    </location>
</feature>
<evidence type="ECO:0000256" key="3">
    <source>
        <dbReference type="SAM" id="MobiDB-lite"/>
    </source>
</evidence>
<dbReference type="InterPro" id="IPR051091">
    <property type="entry name" value="O-Glucosyltr/Glycosyltrsf_90"/>
</dbReference>
<evidence type="ECO:0000256" key="2">
    <source>
        <dbReference type="ARBA" id="ARBA00022679"/>
    </source>
</evidence>
<dbReference type="GO" id="GO:0016740">
    <property type="term" value="F:transferase activity"/>
    <property type="evidence" value="ECO:0007669"/>
    <property type="project" value="UniProtKB-KW"/>
</dbReference>
<comment type="similarity">
    <text evidence="1">Belongs to the glycosyltransferase 90 family.</text>
</comment>
<dbReference type="EMBL" id="JARKIF010000005">
    <property type="protein sequence ID" value="KAJ7638349.1"/>
    <property type="molecule type" value="Genomic_DNA"/>
</dbReference>
<evidence type="ECO:0000256" key="1">
    <source>
        <dbReference type="ARBA" id="ARBA00010118"/>
    </source>
</evidence>
<feature type="region of interest" description="Disordered" evidence="3">
    <location>
        <begin position="1"/>
        <end position="33"/>
    </location>
</feature>
<dbReference type="Pfam" id="PF05686">
    <property type="entry name" value="Glyco_transf_90"/>
    <property type="match status" value="1"/>
</dbReference>
<proteinExistence type="inferred from homology"/>
<dbReference type="SMART" id="SM00672">
    <property type="entry name" value="CAP10"/>
    <property type="match status" value="1"/>
</dbReference>
<dbReference type="PANTHER" id="PTHR12203:SF35">
    <property type="entry name" value="PROTEIN O-GLUCOSYLTRANSFERASE 1"/>
    <property type="match status" value="1"/>
</dbReference>
<keyword evidence="4" id="KW-0812">Transmembrane</keyword>
<protein>
    <submittedName>
        <fullName evidence="6">Glycosyl transferase family 90-domain-containing protein</fullName>
    </submittedName>
</protein>
<keyword evidence="4" id="KW-0472">Membrane</keyword>
<feature type="compositionally biased region" description="Basic and acidic residues" evidence="3">
    <location>
        <begin position="1"/>
        <end position="16"/>
    </location>
</feature>
<feature type="transmembrane region" description="Helical" evidence="4">
    <location>
        <begin position="59"/>
        <end position="78"/>
    </location>
</feature>
<evidence type="ECO:0000313" key="7">
    <source>
        <dbReference type="Proteomes" id="UP001221142"/>
    </source>
</evidence>
<accession>A0AAD7C3P7</accession>
<keyword evidence="7" id="KW-1185">Reference proteome</keyword>
<gene>
    <name evidence="6" type="ORF">FB45DRAFT_399598</name>
</gene>
<keyword evidence="2 6" id="KW-0808">Transferase</keyword>
<dbReference type="InterPro" id="IPR006598">
    <property type="entry name" value="CAP10"/>
</dbReference>
<organism evidence="6 7">
    <name type="scientific">Roridomyces roridus</name>
    <dbReference type="NCBI Taxonomy" id="1738132"/>
    <lineage>
        <taxon>Eukaryota</taxon>
        <taxon>Fungi</taxon>
        <taxon>Dikarya</taxon>
        <taxon>Basidiomycota</taxon>
        <taxon>Agaricomycotina</taxon>
        <taxon>Agaricomycetes</taxon>
        <taxon>Agaricomycetidae</taxon>
        <taxon>Agaricales</taxon>
        <taxon>Marasmiineae</taxon>
        <taxon>Mycenaceae</taxon>
        <taxon>Roridomyces</taxon>
    </lineage>
</organism>
<dbReference type="Proteomes" id="UP001221142">
    <property type="component" value="Unassembled WGS sequence"/>
</dbReference>
<name>A0AAD7C3P7_9AGAR</name>
<sequence length="581" mass="66812">MASWLHKDQSAEDSHRLLPTTDGPGRLSFDGEEDDVEVQREMSRFATSGPRRRFSRFNWLRCSGGLLVLGFFIGTVSFSRGRGGHPTPDEPKSKPDILHGLSHIEFPPSYNETFLDTVPESTPNPIESTPNPIESTFNLIDALFARQSSTLQQAIARYTVRNNRPPPPNYKEWYEFAKARACLIDDYDQISRDFEPFYQLAREDPMHFKKMVGLGFDKKDWIELKAGVFRDHDFWFTEDHFTFYNEEWTRTFKRFAYFMPDMDVVVNGRDEPRVVFNTRASGAQEKAMDAKDKTPFGHSPHPTASYYKDEMKCLLPNRPKGFTGLANDASAFMLATSSTQFTSDLYPVLSMAKVSPCFADIVVPSEFYYSDSQYSPKYGFSNDIPWVHKKSQLYWRGMTSGGWIYDDNYHSFPRFRLMDIARNHTDIMDVKLSGFHEALCGEHCNATAVKAEYGIYGEHSPREDVYRFKYLFDVDGNSFSGRYHGLLKSGSLVFKSTIFTEYFSDWLKPFEHYIPVLADLSDLPERVEWAIAHDEEAEAIQKAGKEFADRVITDGQNDCYFSLVFLEWARLMSLADVSADD</sequence>
<evidence type="ECO:0000313" key="6">
    <source>
        <dbReference type="EMBL" id="KAJ7638349.1"/>
    </source>
</evidence>
<comment type="caution">
    <text evidence="6">The sequence shown here is derived from an EMBL/GenBank/DDBJ whole genome shotgun (WGS) entry which is preliminary data.</text>
</comment>
<dbReference type="AlphaFoldDB" id="A0AAD7C3P7"/>
<keyword evidence="4" id="KW-1133">Transmembrane helix</keyword>
<dbReference type="PANTHER" id="PTHR12203">
    <property type="entry name" value="KDEL LYS-ASP-GLU-LEU CONTAINING - RELATED"/>
    <property type="match status" value="1"/>
</dbReference>